<protein>
    <submittedName>
        <fullName evidence="2">Endonuclease/exonuclease/phosphatase family protein</fullName>
    </submittedName>
</protein>
<dbReference type="RefSeq" id="WP_206588612.1">
    <property type="nucleotide sequence ID" value="NZ_JAFKCU010000008.1"/>
</dbReference>
<dbReference type="InterPro" id="IPR005135">
    <property type="entry name" value="Endo/exonuclease/phosphatase"/>
</dbReference>
<dbReference type="Proteomes" id="UP000664480">
    <property type="component" value="Unassembled WGS sequence"/>
</dbReference>
<gene>
    <name evidence="2" type="ORF">J0A69_21070</name>
</gene>
<dbReference type="Pfam" id="PF03372">
    <property type="entry name" value="Exo_endo_phos"/>
    <property type="match status" value="1"/>
</dbReference>
<dbReference type="GO" id="GO:0004519">
    <property type="term" value="F:endonuclease activity"/>
    <property type="evidence" value="ECO:0007669"/>
    <property type="project" value="UniProtKB-KW"/>
</dbReference>
<dbReference type="SUPFAM" id="SSF56219">
    <property type="entry name" value="DNase I-like"/>
    <property type="match status" value="1"/>
</dbReference>
<dbReference type="Gene3D" id="3.60.10.10">
    <property type="entry name" value="Endonuclease/exonuclease/phosphatase"/>
    <property type="match status" value="1"/>
</dbReference>
<feature type="domain" description="Endonuclease/exonuclease/phosphatase" evidence="1">
    <location>
        <begin position="4"/>
        <end position="227"/>
    </location>
</feature>
<reference evidence="2 3" key="1">
    <citation type="submission" date="2021-03" db="EMBL/GenBank/DDBJ databases">
        <title>novel species isolated from a fishpond in China.</title>
        <authorList>
            <person name="Lu H."/>
            <person name="Cai Z."/>
        </authorList>
    </citation>
    <scope>NUCLEOTIDE SEQUENCE [LARGE SCALE GENOMIC DNA]</scope>
    <source>
        <strain evidence="2 3">YJ13C</strain>
    </source>
</reference>
<keyword evidence="2" id="KW-0378">Hydrolase</keyword>
<keyword evidence="2" id="KW-0255">Endonuclease</keyword>
<name>A0ABS3CNX8_9BACT</name>
<accession>A0ABS3CNX8</accession>
<evidence type="ECO:0000313" key="2">
    <source>
        <dbReference type="EMBL" id="MBN7817945.1"/>
    </source>
</evidence>
<dbReference type="EMBL" id="JAFKCU010000008">
    <property type="protein sequence ID" value="MBN7817945.1"/>
    <property type="molecule type" value="Genomic_DNA"/>
</dbReference>
<organism evidence="2 3">
    <name type="scientific">Algoriphagus pacificus</name>
    <dbReference type="NCBI Taxonomy" id="2811234"/>
    <lineage>
        <taxon>Bacteria</taxon>
        <taxon>Pseudomonadati</taxon>
        <taxon>Bacteroidota</taxon>
        <taxon>Cytophagia</taxon>
        <taxon>Cytophagales</taxon>
        <taxon>Cyclobacteriaceae</taxon>
        <taxon>Algoriphagus</taxon>
    </lineage>
</organism>
<keyword evidence="3" id="KW-1185">Reference proteome</keyword>
<keyword evidence="2" id="KW-0540">Nuclease</keyword>
<proteinExistence type="predicted"/>
<comment type="caution">
    <text evidence="2">The sequence shown here is derived from an EMBL/GenBank/DDBJ whole genome shotgun (WGS) entry which is preliminary data.</text>
</comment>
<sequence length="236" mass="28134">MKIVTWNCNGAFRKKFNLLDEFDADIYVIQECENPIETVHLEYLEWAKNHLWIGDSKHKGLGVFAKKGIKLTPLYWTNQYEGNPVKHFLPFYVNSEFELIAVWTHYNKSPTYGYIGQFWKYFQLHKQKFNNSLIIGDFNSNSIWDKPKRAWNHSEVVKELEKLNITSFYHSIGQESQGNELQPTFFLQKNLNKHYHIDYIFGSSEFRKKLEKIELGKVEDWIKYSDHLPMICEFSC</sequence>
<evidence type="ECO:0000259" key="1">
    <source>
        <dbReference type="Pfam" id="PF03372"/>
    </source>
</evidence>
<evidence type="ECO:0000313" key="3">
    <source>
        <dbReference type="Proteomes" id="UP000664480"/>
    </source>
</evidence>
<dbReference type="InterPro" id="IPR036691">
    <property type="entry name" value="Endo/exonu/phosph_ase_sf"/>
</dbReference>